<evidence type="ECO:0000313" key="12">
    <source>
        <dbReference type="EMBL" id="OWQ54968.1"/>
    </source>
</evidence>
<dbReference type="EMBL" id="NIVS01000014">
    <property type="protein sequence ID" value="OWQ54968.1"/>
    <property type="molecule type" value="Genomic_DNA"/>
</dbReference>
<feature type="transmembrane region" description="Helical" evidence="11">
    <location>
        <begin position="25"/>
        <end position="43"/>
    </location>
</feature>
<keyword evidence="6 11" id="KW-0812">Transmembrane</keyword>
<comment type="caution">
    <text evidence="12">The sequence shown here is derived from an EMBL/GenBank/DDBJ whole genome shotgun (WGS) entry which is preliminary data.</text>
</comment>
<organism evidence="12 13">
    <name type="scientific">Stenotrophomonas maltophilia</name>
    <name type="common">Pseudomonas maltophilia</name>
    <name type="synonym">Xanthomonas maltophilia</name>
    <dbReference type="NCBI Taxonomy" id="40324"/>
    <lineage>
        <taxon>Bacteria</taxon>
        <taxon>Pseudomonadati</taxon>
        <taxon>Pseudomonadota</taxon>
        <taxon>Gammaproteobacteria</taxon>
        <taxon>Lysobacterales</taxon>
        <taxon>Lysobacteraceae</taxon>
        <taxon>Stenotrophomonas</taxon>
        <taxon>Stenotrophomonas maltophilia group</taxon>
    </lineage>
</organism>
<sequence>MNLLAFLIPTANAQAAGGQPQGMGLTTLLFPIILIAIMYFLMIRPQMKRQKEHKAMLEKVKRGDEVLTNGGIAGVVTDIGDNFITIEVAENVRIRVQKGAVGNVLPTGTLKSAN</sequence>
<accession>A0A246HP02</accession>
<dbReference type="Proteomes" id="UP000198157">
    <property type="component" value="Unassembled WGS sequence"/>
</dbReference>
<dbReference type="RefSeq" id="WP_019183141.1">
    <property type="nucleotide sequence ID" value="NZ_JBLZPU010000024.1"/>
</dbReference>
<evidence type="ECO:0000256" key="11">
    <source>
        <dbReference type="SAM" id="Phobius"/>
    </source>
</evidence>
<dbReference type="PANTHER" id="PTHR33909">
    <property type="entry name" value="SEC TRANSLOCON ACCESSORY COMPLEX SUBUNIT YAJC"/>
    <property type="match status" value="1"/>
</dbReference>
<evidence type="ECO:0000256" key="6">
    <source>
        <dbReference type="ARBA" id="ARBA00022692"/>
    </source>
</evidence>
<keyword evidence="4" id="KW-0813">Transport</keyword>
<reference evidence="12 13" key="1">
    <citation type="submission" date="2017-06" db="EMBL/GenBank/DDBJ databases">
        <authorList>
            <person name="Kim H.J."/>
            <person name="Triplett B.A."/>
        </authorList>
    </citation>
    <scope>NUCLEOTIDE SEQUENCE [LARGE SCALE GENOMIC DNA]</scope>
    <source>
        <strain evidence="12 13">13146</strain>
    </source>
</reference>
<evidence type="ECO:0000256" key="2">
    <source>
        <dbReference type="ARBA" id="ARBA00006742"/>
    </source>
</evidence>
<dbReference type="PRINTS" id="PR01853">
    <property type="entry name" value="YAJCTRNLCASE"/>
</dbReference>
<keyword evidence="10 11" id="KW-0472">Membrane</keyword>
<evidence type="ECO:0000256" key="4">
    <source>
        <dbReference type="ARBA" id="ARBA00022448"/>
    </source>
</evidence>
<gene>
    <name evidence="12" type="ORF">CEE60_06725</name>
</gene>
<keyword evidence="7" id="KW-0653">Protein transport</keyword>
<dbReference type="InterPro" id="IPR003849">
    <property type="entry name" value="Preprotein_translocase_YajC"/>
</dbReference>
<dbReference type="NCBIfam" id="TIGR00739">
    <property type="entry name" value="yajC"/>
    <property type="match status" value="1"/>
</dbReference>
<comment type="subcellular location">
    <subcellularLocation>
        <location evidence="1">Cell membrane</location>
        <topology evidence="1">Single-pass membrane protein</topology>
    </subcellularLocation>
</comment>
<dbReference type="SMART" id="SM01323">
    <property type="entry name" value="YajC"/>
    <property type="match status" value="1"/>
</dbReference>
<dbReference type="PANTHER" id="PTHR33909:SF1">
    <property type="entry name" value="SEC TRANSLOCON ACCESSORY COMPLEX SUBUNIT YAJC"/>
    <property type="match status" value="1"/>
</dbReference>
<proteinExistence type="inferred from homology"/>
<dbReference type="GO" id="GO:0005886">
    <property type="term" value="C:plasma membrane"/>
    <property type="evidence" value="ECO:0007669"/>
    <property type="project" value="UniProtKB-SubCell"/>
</dbReference>
<keyword evidence="5" id="KW-1003">Cell membrane</keyword>
<comment type="similarity">
    <text evidence="2">Belongs to the YajC family.</text>
</comment>
<evidence type="ECO:0000256" key="9">
    <source>
        <dbReference type="ARBA" id="ARBA00023010"/>
    </source>
</evidence>
<evidence type="ECO:0000256" key="5">
    <source>
        <dbReference type="ARBA" id="ARBA00022475"/>
    </source>
</evidence>
<evidence type="ECO:0000256" key="3">
    <source>
        <dbReference type="ARBA" id="ARBA00014962"/>
    </source>
</evidence>
<keyword evidence="9" id="KW-0811">Translocation</keyword>
<name>A0A246HP02_STEMA</name>
<protein>
    <recommendedName>
        <fullName evidence="3">Sec translocon accessory complex subunit YajC</fullName>
    </recommendedName>
</protein>
<dbReference type="OrthoDB" id="9811406at2"/>
<dbReference type="GO" id="GO:0015031">
    <property type="term" value="P:protein transport"/>
    <property type="evidence" value="ECO:0007669"/>
    <property type="project" value="UniProtKB-KW"/>
</dbReference>
<evidence type="ECO:0000313" key="13">
    <source>
        <dbReference type="Proteomes" id="UP000198157"/>
    </source>
</evidence>
<keyword evidence="8 11" id="KW-1133">Transmembrane helix</keyword>
<evidence type="ECO:0000256" key="8">
    <source>
        <dbReference type="ARBA" id="ARBA00022989"/>
    </source>
</evidence>
<dbReference type="AlphaFoldDB" id="A0A246HP02"/>
<evidence type="ECO:0000256" key="1">
    <source>
        <dbReference type="ARBA" id="ARBA00004162"/>
    </source>
</evidence>
<dbReference type="Pfam" id="PF02699">
    <property type="entry name" value="YajC"/>
    <property type="match status" value="1"/>
</dbReference>
<evidence type="ECO:0000256" key="7">
    <source>
        <dbReference type="ARBA" id="ARBA00022927"/>
    </source>
</evidence>
<evidence type="ECO:0000256" key="10">
    <source>
        <dbReference type="ARBA" id="ARBA00023136"/>
    </source>
</evidence>